<accession>K2KJW9</accession>
<dbReference type="Pfam" id="PF02683">
    <property type="entry name" value="DsbD_TM"/>
    <property type="match status" value="1"/>
</dbReference>
<evidence type="ECO:0000256" key="4">
    <source>
        <dbReference type="ARBA" id="ARBA00022989"/>
    </source>
</evidence>
<dbReference type="OrthoDB" id="9811036at2"/>
<proteinExistence type="predicted"/>
<feature type="domain" description="Cytochrome C biogenesis protein transmembrane" evidence="7">
    <location>
        <begin position="309"/>
        <end position="526"/>
    </location>
</feature>
<dbReference type="GO" id="GO:0015035">
    <property type="term" value="F:protein-disulfide reductase activity"/>
    <property type="evidence" value="ECO:0007669"/>
    <property type="project" value="TreeGrafter"/>
</dbReference>
<dbReference type="InterPro" id="IPR035671">
    <property type="entry name" value="DsbD_gamma"/>
</dbReference>
<feature type="transmembrane region" description="Helical" evidence="6">
    <location>
        <begin position="308"/>
        <end position="333"/>
    </location>
</feature>
<evidence type="ECO:0000256" key="3">
    <source>
        <dbReference type="ARBA" id="ARBA00022748"/>
    </source>
</evidence>
<feature type="transmembrane region" description="Helical" evidence="6">
    <location>
        <begin position="560"/>
        <end position="580"/>
    </location>
</feature>
<feature type="transmembrane region" description="Helical" evidence="6">
    <location>
        <begin position="393"/>
        <end position="416"/>
    </location>
</feature>
<reference evidence="9 10" key="1">
    <citation type="journal article" date="2012" name="J. Bacteriol.">
        <title>Genome Sequence of Idiomarina xiamenensis Type Strain 10-D-4.</title>
        <authorList>
            <person name="Lai Q."/>
            <person name="Wang L."/>
            <person name="Wang W."/>
            <person name="Shao Z."/>
        </authorList>
    </citation>
    <scope>NUCLEOTIDE SEQUENCE [LARGE SCALE GENOMIC DNA]</scope>
    <source>
        <strain evidence="9 10">10-D-4</strain>
    </source>
</reference>
<dbReference type="InterPro" id="IPR036249">
    <property type="entry name" value="Thioredoxin-like_sf"/>
</dbReference>
<dbReference type="STRING" id="740709.A10D4_08669"/>
<keyword evidence="4 6" id="KW-1133">Transmembrane helix</keyword>
<organism evidence="9 10">
    <name type="scientific">Idiomarina xiamenensis 10-D-4</name>
    <dbReference type="NCBI Taxonomy" id="740709"/>
    <lineage>
        <taxon>Bacteria</taxon>
        <taxon>Pseudomonadati</taxon>
        <taxon>Pseudomonadota</taxon>
        <taxon>Gammaproteobacteria</taxon>
        <taxon>Alteromonadales</taxon>
        <taxon>Idiomarinaceae</taxon>
        <taxon>Idiomarina</taxon>
    </lineage>
</organism>
<dbReference type="InterPro" id="IPR028250">
    <property type="entry name" value="DsbDN"/>
</dbReference>
<dbReference type="eggNOG" id="COG4232">
    <property type="taxonomic scope" value="Bacteria"/>
</dbReference>
<dbReference type="PANTHER" id="PTHR32234:SF3">
    <property type="entry name" value="SUPPRESSION OF COPPER SENSITIVITY PROTEIN"/>
    <property type="match status" value="1"/>
</dbReference>
<feature type="transmembrane region" description="Helical" evidence="6">
    <location>
        <begin position="470"/>
        <end position="492"/>
    </location>
</feature>
<sequence>MKKTVIPLRTLMQRLVLSVLLIIGKLSLAYADAPTTGWLSNPDHPPVQLELALTGQYEAERRLLPAILQVKLDQGWKTYWRAPGEGGIPPTLDWSKSGNIEAINWFWPVPQHYQLQGIKTVGYQGDISFPLLVKLSPNSTTATLRGTLTLSSCTTICVLTDYAISIDIDLNTLSLDSVRAFRFSQAMSQVPQPLSEVSVSQADWDAEQQLLQLRMQRQQGWQQPELFFYNASEQLEDVAFDLQSMTIDGNQLQATVALSHWLEMPNLNGAQLGITVSDGDFAGDYRQPLRAHAVNLANSTPSQAMPGLVMILLLALVGGLILNIMPCVLPVLGLKVHSLIAASDSPRGRVRGQFAATAAGIIVSFWLLAALLIGLRSAGASIGWGIQFQNPYFIATMVVVTALFSLNLLGLFEVRLPSHLSSWAGSHGEQRHYRGHFLQGMLATLLATPCSAPFLGTAVAFALAASNLSIALVFSALGIGMAFPWLVIASRPSLARWLPRPGPWLAYVKPLLALPLLATCGWLLSLMVRFIGLSSVLLIAAVFALLVLLLLAWHYGRKGFLLGVSGLFLSSATLSLVLLLNTSSWAPSLPPEQDWQALPETDISAAVDAGYTVFVDVTADWCITCKANKLGVLLQQPVYQALAADNIIRVRGDWTVPSAAITGYLKDNNTFGVPFNKVYGPGAPEGIQLPVLLTERAVMDALEQANGRH</sequence>
<dbReference type="CDD" id="cd02953">
    <property type="entry name" value="DsbDgamma"/>
    <property type="match status" value="1"/>
</dbReference>
<keyword evidence="10" id="KW-1185">Reference proteome</keyword>
<evidence type="ECO:0000256" key="1">
    <source>
        <dbReference type="ARBA" id="ARBA00004141"/>
    </source>
</evidence>
<dbReference type="InterPro" id="IPR003834">
    <property type="entry name" value="Cyt_c_assmbl_TM_dom"/>
</dbReference>
<keyword evidence="3" id="KW-0201">Cytochrome c-type biogenesis</keyword>
<comment type="subcellular location">
    <subcellularLocation>
        <location evidence="1">Membrane</location>
        <topology evidence="1">Multi-pass membrane protein</topology>
    </subcellularLocation>
</comment>
<evidence type="ECO:0000259" key="8">
    <source>
        <dbReference type="Pfam" id="PF11412"/>
    </source>
</evidence>
<feature type="domain" description="Thiol:disulfide interchange protein DsbD N-terminal" evidence="8">
    <location>
        <begin position="66"/>
        <end position="162"/>
    </location>
</feature>
<dbReference type="SUPFAM" id="SSF52833">
    <property type="entry name" value="Thioredoxin-like"/>
    <property type="match status" value="1"/>
</dbReference>
<evidence type="ECO:0000256" key="5">
    <source>
        <dbReference type="ARBA" id="ARBA00023136"/>
    </source>
</evidence>
<dbReference type="eggNOG" id="COG4233">
    <property type="taxonomic scope" value="Bacteria"/>
</dbReference>
<gene>
    <name evidence="9" type="ORF">A10D4_08669</name>
</gene>
<feature type="transmembrane region" description="Helical" evidence="6">
    <location>
        <begin position="437"/>
        <end position="464"/>
    </location>
</feature>
<dbReference type="GO" id="GO:0045454">
    <property type="term" value="P:cell redox homeostasis"/>
    <property type="evidence" value="ECO:0007669"/>
    <property type="project" value="TreeGrafter"/>
</dbReference>
<feature type="transmembrane region" description="Helical" evidence="6">
    <location>
        <begin position="354"/>
        <end position="373"/>
    </location>
</feature>
<dbReference type="Proteomes" id="UP000014115">
    <property type="component" value="Unassembled WGS sequence"/>
</dbReference>
<evidence type="ECO:0000259" key="7">
    <source>
        <dbReference type="Pfam" id="PF02683"/>
    </source>
</evidence>
<dbReference type="Gene3D" id="3.40.30.10">
    <property type="entry name" value="Glutaredoxin"/>
    <property type="match status" value="1"/>
</dbReference>
<keyword evidence="2 6" id="KW-0812">Transmembrane</keyword>
<dbReference type="PATRIC" id="fig|740709.3.peg.1754"/>
<feature type="transmembrane region" description="Helical" evidence="6">
    <location>
        <begin position="504"/>
        <end position="524"/>
    </location>
</feature>
<dbReference type="AlphaFoldDB" id="K2KJW9"/>
<evidence type="ECO:0000256" key="6">
    <source>
        <dbReference type="SAM" id="Phobius"/>
    </source>
</evidence>
<dbReference type="RefSeq" id="WP_008488986.1">
    <property type="nucleotide sequence ID" value="NZ_AMRG01000010.1"/>
</dbReference>
<dbReference type="EMBL" id="AMRG01000010">
    <property type="protein sequence ID" value="EKE82899.1"/>
    <property type="molecule type" value="Genomic_DNA"/>
</dbReference>
<evidence type="ECO:0000256" key="2">
    <source>
        <dbReference type="ARBA" id="ARBA00022692"/>
    </source>
</evidence>
<keyword evidence="5 6" id="KW-0472">Membrane</keyword>
<evidence type="ECO:0000313" key="9">
    <source>
        <dbReference type="EMBL" id="EKE82899.1"/>
    </source>
</evidence>
<evidence type="ECO:0000313" key="10">
    <source>
        <dbReference type="Proteomes" id="UP000014115"/>
    </source>
</evidence>
<feature type="transmembrane region" description="Helical" evidence="6">
    <location>
        <begin position="530"/>
        <end position="553"/>
    </location>
</feature>
<name>K2KJW9_9GAMM</name>
<protein>
    <submittedName>
        <fullName evidence="9">Thiol:disulfide interchange protein</fullName>
    </submittedName>
</protein>
<comment type="caution">
    <text evidence="9">The sequence shown here is derived from an EMBL/GenBank/DDBJ whole genome shotgun (WGS) entry which is preliminary data.</text>
</comment>
<dbReference type="Pfam" id="PF13899">
    <property type="entry name" value="Thioredoxin_7"/>
    <property type="match status" value="1"/>
</dbReference>
<dbReference type="GO" id="GO:0016020">
    <property type="term" value="C:membrane"/>
    <property type="evidence" value="ECO:0007669"/>
    <property type="project" value="UniProtKB-SubCell"/>
</dbReference>
<dbReference type="GO" id="GO:0017004">
    <property type="term" value="P:cytochrome complex assembly"/>
    <property type="evidence" value="ECO:0007669"/>
    <property type="project" value="UniProtKB-KW"/>
</dbReference>
<dbReference type="Pfam" id="PF11412">
    <property type="entry name" value="DsbD_N"/>
    <property type="match status" value="1"/>
</dbReference>
<dbReference type="PANTHER" id="PTHR32234">
    <property type="entry name" value="THIOL:DISULFIDE INTERCHANGE PROTEIN DSBD"/>
    <property type="match status" value="1"/>
</dbReference>